<dbReference type="Proteomes" id="UP000239724">
    <property type="component" value="Unassembled WGS sequence"/>
</dbReference>
<dbReference type="InterPro" id="IPR036388">
    <property type="entry name" value="WH-like_DNA-bd_sf"/>
</dbReference>
<dbReference type="InterPro" id="IPR009057">
    <property type="entry name" value="Homeodomain-like_sf"/>
</dbReference>
<keyword evidence="2" id="KW-1185">Reference proteome</keyword>
<dbReference type="PANTHER" id="PTHR34849:SF3">
    <property type="entry name" value="SSR2962 PROTEIN"/>
    <property type="match status" value="1"/>
</dbReference>
<name>A0A2S6NJP5_RHOGL</name>
<reference evidence="1 2" key="1">
    <citation type="journal article" date="2018" name="Arch. Microbiol.">
        <title>New insights into the metabolic potential of the phototrophic purple bacterium Rhodopila globiformis DSM 161(T) from its draft genome sequence and evidence for a vanadium-dependent nitrogenase.</title>
        <authorList>
            <person name="Imhoff J.F."/>
            <person name="Rahn T."/>
            <person name="Kunzel S."/>
            <person name="Neulinger S.C."/>
        </authorList>
    </citation>
    <scope>NUCLEOTIDE SEQUENCE [LARGE SCALE GENOMIC DNA]</scope>
    <source>
        <strain evidence="1 2">DSM 161</strain>
    </source>
</reference>
<evidence type="ECO:0008006" key="3">
    <source>
        <dbReference type="Google" id="ProtNLM"/>
    </source>
</evidence>
<gene>
    <name evidence="1" type="ORF">CCS01_08745</name>
</gene>
<evidence type="ECO:0000313" key="2">
    <source>
        <dbReference type="Proteomes" id="UP000239724"/>
    </source>
</evidence>
<dbReference type="RefSeq" id="WP_104518467.1">
    <property type="nucleotide sequence ID" value="NZ_NHRY01000078.1"/>
</dbReference>
<dbReference type="Gene3D" id="1.10.10.10">
    <property type="entry name" value="Winged helix-like DNA-binding domain superfamily/Winged helix DNA-binding domain"/>
    <property type="match status" value="1"/>
</dbReference>
<organism evidence="1 2">
    <name type="scientific">Rhodopila globiformis</name>
    <name type="common">Rhodopseudomonas globiformis</name>
    <dbReference type="NCBI Taxonomy" id="1071"/>
    <lineage>
        <taxon>Bacteria</taxon>
        <taxon>Pseudomonadati</taxon>
        <taxon>Pseudomonadota</taxon>
        <taxon>Alphaproteobacteria</taxon>
        <taxon>Acetobacterales</taxon>
        <taxon>Acetobacteraceae</taxon>
        <taxon>Rhodopila</taxon>
    </lineage>
</organism>
<evidence type="ECO:0000313" key="1">
    <source>
        <dbReference type="EMBL" id="PPQ35127.1"/>
    </source>
</evidence>
<dbReference type="SUPFAM" id="SSF46689">
    <property type="entry name" value="Homeodomain-like"/>
    <property type="match status" value="1"/>
</dbReference>
<dbReference type="PANTHER" id="PTHR34849">
    <property type="entry name" value="SSL5025 PROTEIN"/>
    <property type="match status" value="1"/>
</dbReference>
<accession>A0A2S6NJP5</accession>
<dbReference type="OrthoDB" id="200074at2"/>
<sequence length="84" mass="9209">MILHAKKRSLPAEIVCNPEIMGGVPTIRGTRIPVEMILVHLRAGYSRVDIFNHYPSLPLDGIEAAIAWAEETIGPGWRDHPAAA</sequence>
<protein>
    <recommendedName>
        <fullName evidence="3">Antitoxin</fullName>
    </recommendedName>
</protein>
<dbReference type="Pfam" id="PF04255">
    <property type="entry name" value="DUF433"/>
    <property type="match status" value="1"/>
</dbReference>
<proteinExistence type="predicted"/>
<dbReference type="EMBL" id="NHRY01000078">
    <property type="protein sequence ID" value="PPQ35127.1"/>
    <property type="molecule type" value="Genomic_DNA"/>
</dbReference>
<comment type="caution">
    <text evidence="1">The sequence shown here is derived from an EMBL/GenBank/DDBJ whole genome shotgun (WGS) entry which is preliminary data.</text>
</comment>
<dbReference type="AlphaFoldDB" id="A0A2S6NJP5"/>
<dbReference type="InterPro" id="IPR007367">
    <property type="entry name" value="DUF433"/>
</dbReference>